<keyword evidence="2 4" id="KW-0479">Metal-binding</keyword>
<keyword evidence="3 5" id="KW-0378">Hydrolase</keyword>
<dbReference type="GO" id="GO:0004536">
    <property type="term" value="F:DNA nuclease activity"/>
    <property type="evidence" value="ECO:0007669"/>
    <property type="project" value="InterPro"/>
</dbReference>
<proteinExistence type="inferred from homology"/>
<dbReference type="CDD" id="cd01310">
    <property type="entry name" value="TatD_DNAse"/>
    <property type="match status" value="1"/>
</dbReference>
<dbReference type="PIRSF" id="PIRSF005902">
    <property type="entry name" value="DNase_TatD"/>
    <property type="match status" value="1"/>
</dbReference>
<dbReference type="EMBL" id="PNIE01000001">
    <property type="protein sequence ID" value="PMP64684.1"/>
    <property type="molecule type" value="Genomic_DNA"/>
</dbReference>
<gene>
    <name evidence="5" type="ORF">C0197_00035</name>
</gene>
<protein>
    <submittedName>
        <fullName evidence="5">Hydrolase TatD</fullName>
    </submittedName>
</protein>
<sequence length="259" mass="30028">MRLIDTHAHLNLPEYKSDLPEVIERAKKAGIIKCLVVGIDRKTCERALELKRIYPDFLEVILGFHPHEVKKISEEDYLWLEKNLEEAVALGEIGLDWVKEYSPKEKQMEHLERQLHLARTKKKPVVFHFRGDSDFWNLVFDFLKPYEDLPMLFHCFTADKEVAAKILKFNSLISLPGIITFDKAETLREAAKSIPLERIVLETDCPFLSPHPMRGKRNEPSFLIFTAQKLAEIKKISLEEVAEITTKNAIKFFNLSLSL</sequence>
<dbReference type="GO" id="GO:0046872">
    <property type="term" value="F:metal ion binding"/>
    <property type="evidence" value="ECO:0007669"/>
    <property type="project" value="UniProtKB-KW"/>
</dbReference>
<dbReference type="SUPFAM" id="SSF51556">
    <property type="entry name" value="Metallo-dependent hydrolases"/>
    <property type="match status" value="1"/>
</dbReference>
<feature type="binding site" evidence="4">
    <location>
        <position position="9"/>
    </location>
    <ligand>
        <name>a divalent metal cation</name>
        <dbReference type="ChEBI" id="CHEBI:60240"/>
        <label>1</label>
    </ligand>
</feature>
<evidence type="ECO:0000256" key="2">
    <source>
        <dbReference type="ARBA" id="ARBA00022723"/>
    </source>
</evidence>
<organism evidence="5 6">
    <name type="scientific">Caldimicrobium thiodismutans</name>
    <dbReference type="NCBI Taxonomy" id="1653476"/>
    <lineage>
        <taxon>Bacteria</taxon>
        <taxon>Pseudomonadati</taxon>
        <taxon>Thermodesulfobacteriota</taxon>
        <taxon>Thermodesulfobacteria</taxon>
        <taxon>Thermodesulfobacteriales</taxon>
        <taxon>Thermodesulfobacteriaceae</taxon>
        <taxon>Caldimicrobium</taxon>
    </lineage>
</organism>
<evidence type="ECO:0000256" key="1">
    <source>
        <dbReference type="ARBA" id="ARBA00009275"/>
    </source>
</evidence>
<dbReference type="AlphaFoldDB" id="A0A2N7PLN2"/>
<evidence type="ECO:0000256" key="4">
    <source>
        <dbReference type="PIRSR" id="PIRSR005902-1"/>
    </source>
</evidence>
<evidence type="ECO:0000256" key="3">
    <source>
        <dbReference type="ARBA" id="ARBA00022801"/>
    </source>
</evidence>
<reference evidence="5 6" key="1">
    <citation type="submission" date="2018-01" db="EMBL/GenBank/DDBJ databases">
        <title>Metagenomic assembled genomes from two thermal pools in the Uzon Caldera, Kamchatka, Russia.</title>
        <authorList>
            <person name="Wilkins L."/>
            <person name="Ettinger C."/>
        </authorList>
    </citation>
    <scope>NUCLEOTIDE SEQUENCE [LARGE SCALE GENOMIC DNA]</scope>
    <source>
        <strain evidence="5">ZAV-15</strain>
    </source>
</reference>
<name>A0A2N7PLN2_9BACT</name>
<dbReference type="Gene3D" id="3.20.20.140">
    <property type="entry name" value="Metal-dependent hydrolases"/>
    <property type="match status" value="1"/>
</dbReference>
<dbReference type="FunFam" id="3.20.20.140:FF:000005">
    <property type="entry name" value="TatD family hydrolase"/>
    <property type="match status" value="1"/>
</dbReference>
<dbReference type="PROSITE" id="PS01137">
    <property type="entry name" value="TATD_1"/>
    <property type="match status" value="1"/>
</dbReference>
<feature type="binding site" evidence="4">
    <location>
        <position position="128"/>
    </location>
    <ligand>
        <name>a divalent metal cation</name>
        <dbReference type="ChEBI" id="CHEBI:60240"/>
        <label>2</label>
    </ligand>
</feature>
<evidence type="ECO:0000313" key="6">
    <source>
        <dbReference type="Proteomes" id="UP000235731"/>
    </source>
</evidence>
<dbReference type="GO" id="GO:0005829">
    <property type="term" value="C:cytosol"/>
    <property type="evidence" value="ECO:0007669"/>
    <property type="project" value="TreeGrafter"/>
</dbReference>
<dbReference type="PANTHER" id="PTHR46124">
    <property type="entry name" value="D-AMINOACYL-TRNA DEACYLASE"/>
    <property type="match status" value="1"/>
</dbReference>
<dbReference type="NCBIfam" id="TIGR00010">
    <property type="entry name" value="YchF/TatD family DNA exonuclease"/>
    <property type="match status" value="1"/>
</dbReference>
<accession>A0A2N7PLN2</accession>
<feature type="binding site" evidence="4">
    <location>
        <position position="204"/>
    </location>
    <ligand>
        <name>a divalent metal cation</name>
        <dbReference type="ChEBI" id="CHEBI:60240"/>
        <label>1</label>
    </ligand>
</feature>
<dbReference type="InterPro" id="IPR018228">
    <property type="entry name" value="DNase_TatD-rel_CS"/>
</dbReference>
<evidence type="ECO:0000313" key="5">
    <source>
        <dbReference type="EMBL" id="PMP64684.1"/>
    </source>
</evidence>
<feature type="binding site" evidence="4">
    <location>
        <position position="154"/>
    </location>
    <ligand>
        <name>a divalent metal cation</name>
        <dbReference type="ChEBI" id="CHEBI:60240"/>
        <label>2</label>
    </ligand>
</feature>
<dbReference type="PROSITE" id="PS01091">
    <property type="entry name" value="TATD_3"/>
    <property type="match status" value="1"/>
</dbReference>
<dbReference type="Proteomes" id="UP000235731">
    <property type="component" value="Unassembled WGS sequence"/>
</dbReference>
<dbReference type="Pfam" id="PF01026">
    <property type="entry name" value="TatD_DNase"/>
    <property type="match status" value="1"/>
</dbReference>
<feature type="binding site" evidence="4">
    <location>
        <position position="7"/>
    </location>
    <ligand>
        <name>a divalent metal cation</name>
        <dbReference type="ChEBI" id="CHEBI:60240"/>
        <label>1</label>
    </ligand>
</feature>
<comment type="similarity">
    <text evidence="1">Belongs to the metallo-dependent hydrolases superfamily. TatD-type hydrolase family.</text>
</comment>
<dbReference type="InterPro" id="IPR015991">
    <property type="entry name" value="TatD/YcfH-like"/>
</dbReference>
<comment type="caution">
    <text evidence="5">The sequence shown here is derived from an EMBL/GenBank/DDBJ whole genome shotgun (WGS) entry which is preliminary data.</text>
</comment>
<dbReference type="PANTHER" id="PTHR46124:SF2">
    <property type="entry name" value="D-AMINOACYL-TRNA DEACYLASE"/>
    <property type="match status" value="1"/>
</dbReference>
<dbReference type="InterPro" id="IPR032466">
    <property type="entry name" value="Metal_Hydrolase"/>
</dbReference>
<dbReference type="GO" id="GO:0016788">
    <property type="term" value="F:hydrolase activity, acting on ester bonds"/>
    <property type="evidence" value="ECO:0007669"/>
    <property type="project" value="InterPro"/>
</dbReference>
<feature type="binding site" evidence="4">
    <location>
        <position position="92"/>
    </location>
    <ligand>
        <name>a divalent metal cation</name>
        <dbReference type="ChEBI" id="CHEBI:60240"/>
        <label>1</label>
    </ligand>
</feature>
<dbReference type="InterPro" id="IPR001130">
    <property type="entry name" value="TatD-like"/>
</dbReference>